<dbReference type="OrthoDB" id="2971340at2"/>
<dbReference type="EMBL" id="FNQR01000012">
    <property type="protein sequence ID" value="SEA98684.1"/>
    <property type="molecule type" value="Genomic_DNA"/>
</dbReference>
<dbReference type="Proteomes" id="UP000198584">
    <property type="component" value="Unassembled WGS sequence"/>
</dbReference>
<evidence type="ECO:0000313" key="2">
    <source>
        <dbReference type="Proteomes" id="UP000198584"/>
    </source>
</evidence>
<name>A0A1H4FN07_9BACI</name>
<proteinExistence type="predicted"/>
<sequence length="72" mass="8731">MLVNVSWINFHKESELDRPELFRRMDEIEWDTNAEDAEINERNLKKKLSESFKLPVKKIQIIDYDIKHEVKS</sequence>
<gene>
    <name evidence="1" type="ORF">SAMN05421743_11221</name>
</gene>
<reference evidence="2" key="1">
    <citation type="submission" date="2016-10" db="EMBL/GenBank/DDBJ databases">
        <authorList>
            <person name="Varghese N."/>
            <person name="Submissions S."/>
        </authorList>
    </citation>
    <scope>NUCLEOTIDE SEQUENCE [LARGE SCALE GENOMIC DNA]</scope>
    <source>
        <strain evidence="2">CCM7597</strain>
    </source>
</reference>
<keyword evidence="2" id="KW-1185">Reference proteome</keyword>
<accession>A0A1H4FN07</accession>
<protein>
    <submittedName>
        <fullName evidence="1">Uncharacterized protein</fullName>
    </submittedName>
</protein>
<dbReference type="AlphaFoldDB" id="A0A1H4FN07"/>
<evidence type="ECO:0000313" key="1">
    <source>
        <dbReference type="EMBL" id="SEA98684.1"/>
    </source>
</evidence>
<dbReference type="RefSeq" id="WP_093045620.1">
    <property type="nucleotide sequence ID" value="NZ_FNQR01000012.1"/>
</dbReference>
<organism evidence="1 2">
    <name type="scientific">Thalassobacillus cyri</name>
    <dbReference type="NCBI Taxonomy" id="571932"/>
    <lineage>
        <taxon>Bacteria</taxon>
        <taxon>Bacillati</taxon>
        <taxon>Bacillota</taxon>
        <taxon>Bacilli</taxon>
        <taxon>Bacillales</taxon>
        <taxon>Bacillaceae</taxon>
        <taxon>Thalassobacillus</taxon>
    </lineage>
</organism>